<dbReference type="Proteomes" id="UP000277999">
    <property type="component" value="Unassembled WGS sequence"/>
</dbReference>
<proteinExistence type="predicted"/>
<dbReference type="EMBL" id="RFAQ01000117">
    <property type="protein sequence ID" value="RMC92039.1"/>
    <property type="molecule type" value="Genomic_DNA"/>
</dbReference>
<protein>
    <submittedName>
        <fullName evidence="1">Uncharacterized protein</fullName>
    </submittedName>
</protein>
<organism evidence="1 2">
    <name type="scientific">Clostridium autoethanogenum</name>
    <dbReference type="NCBI Taxonomy" id="84023"/>
    <lineage>
        <taxon>Bacteria</taxon>
        <taxon>Bacillati</taxon>
        <taxon>Bacillota</taxon>
        <taxon>Clostridia</taxon>
        <taxon>Eubacteriales</taxon>
        <taxon>Clostridiaceae</taxon>
        <taxon>Clostridium</taxon>
    </lineage>
</organism>
<dbReference type="RefSeq" id="WP_023161714.1">
    <property type="nucleotide sequence ID" value="NZ_CP110420.1"/>
</dbReference>
<dbReference type="AlphaFoldDB" id="A0A3M0S0L6"/>
<name>A0A3M0S0L6_9CLOT</name>
<evidence type="ECO:0000313" key="2">
    <source>
        <dbReference type="Proteomes" id="UP000277999"/>
    </source>
</evidence>
<comment type="caution">
    <text evidence="1">The sequence shown here is derived from an EMBL/GenBank/DDBJ whole genome shotgun (WGS) entry which is preliminary data.</text>
</comment>
<sequence>MPNYKLNILFNSKDVATVFDAGQNVVLLKKASTGNTVAWITFQPFESNYVSWNGNYAIYASNSELKSGATIDKLSEVSAVSKQLYTFNKGTFDPPESNSDIQEGQYAVEHKMAGYDTLIFGLTQEAECNGVLVSGSPINASIVPLNQSAKFTPYEIVTVYLEADITNGTVVTNVISNSLDVTFGGDTTEATIQYDSSIGGFKQIK</sequence>
<reference evidence="1 2" key="1">
    <citation type="submission" date="2018-10" db="EMBL/GenBank/DDBJ databases">
        <title>Genome-centric metagenomics revealed C2 chemical producing, CO utilizing Clostridium with novel acetogenic gene cluster.</title>
        <authorList>
            <person name="Kang H."/>
            <person name="Park B."/>
            <person name="Choi I.G."/>
            <person name="Chang I.S."/>
        </authorList>
    </citation>
    <scope>NUCLEOTIDE SEQUENCE [LARGE SCALE GENOMIC DNA]</scope>
    <source>
        <strain evidence="1 2">H21-9</strain>
    </source>
</reference>
<accession>A0A3M0S0L6</accession>
<gene>
    <name evidence="1" type="ORF">D9O40_21455</name>
</gene>
<evidence type="ECO:0000313" key="1">
    <source>
        <dbReference type="EMBL" id="RMC92039.1"/>
    </source>
</evidence>